<proteinExistence type="predicted"/>
<dbReference type="AlphaFoldDB" id="A0AAN9G6M3"/>
<keyword evidence="4" id="KW-1185">Reference proteome</keyword>
<name>A0AAN9G6M3_9CAEN</name>
<evidence type="ECO:0000313" key="4">
    <source>
        <dbReference type="Proteomes" id="UP001374579"/>
    </source>
</evidence>
<evidence type="ECO:0000313" key="3">
    <source>
        <dbReference type="EMBL" id="KAK7097458.1"/>
    </source>
</evidence>
<keyword evidence="2" id="KW-1133">Transmembrane helix</keyword>
<evidence type="ECO:0000256" key="2">
    <source>
        <dbReference type="SAM" id="Phobius"/>
    </source>
</evidence>
<feature type="compositionally biased region" description="Low complexity" evidence="1">
    <location>
        <begin position="170"/>
        <end position="192"/>
    </location>
</feature>
<gene>
    <name evidence="3" type="ORF">V1264_004433</name>
</gene>
<dbReference type="Proteomes" id="UP001374579">
    <property type="component" value="Unassembled WGS sequence"/>
</dbReference>
<protein>
    <recommendedName>
        <fullName evidence="5">Transmembrane protein</fullName>
    </recommendedName>
</protein>
<feature type="region of interest" description="Disordered" evidence="1">
    <location>
        <begin position="145"/>
        <end position="196"/>
    </location>
</feature>
<feature type="region of interest" description="Disordered" evidence="1">
    <location>
        <begin position="265"/>
        <end position="363"/>
    </location>
</feature>
<accession>A0AAN9G6M3</accession>
<feature type="region of interest" description="Disordered" evidence="1">
    <location>
        <begin position="91"/>
        <end position="114"/>
    </location>
</feature>
<feature type="compositionally biased region" description="Low complexity" evidence="1">
    <location>
        <begin position="147"/>
        <end position="161"/>
    </location>
</feature>
<sequence>MYLCASTRASFIQATRVSEELLPCSCLPSVLQLLSERHRMQLMKGVRRACAALSFPGRLFLIYLLLDTFYLACVYEPALLPSSFESDNVSDSVNASTSSSSSSTSSSSRSLSSQAIPPPAAALLPSSSASLSSSSSSLLVGDKRNVNSSFNDTDSSDSSRNGSKHAQGENSGSSSKNGTSNSSSNNQQVVSTHHAGKPKKEFPLALVVAASTAAVSILLFFLLSYIWHTRQLDHRAQKLAIRLAAEADSNINKCSQCRPPSAYLATRSISQDSPSESDNDDEEEESCVLPPPPPARLDELNSLNEEDEEAEVGEDGSRRKAGGVGRTLGSRRGSRSRVRRSGSRSSRKMSGHSGGQNRSSLVTDQEILSHFASRRHSTFFI</sequence>
<organism evidence="3 4">
    <name type="scientific">Littorina saxatilis</name>
    <dbReference type="NCBI Taxonomy" id="31220"/>
    <lineage>
        <taxon>Eukaryota</taxon>
        <taxon>Metazoa</taxon>
        <taxon>Spiralia</taxon>
        <taxon>Lophotrochozoa</taxon>
        <taxon>Mollusca</taxon>
        <taxon>Gastropoda</taxon>
        <taxon>Caenogastropoda</taxon>
        <taxon>Littorinimorpha</taxon>
        <taxon>Littorinoidea</taxon>
        <taxon>Littorinidae</taxon>
        <taxon>Littorina</taxon>
    </lineage>
</organism>
<reference evidence="3 4" key="1">
    <citation type="submission" date="2024-02" db="EMBL/GenBank/DDBJ databases">
        <title>Chromosome-scale genome assembly of the rough periwinkle Littorina saxatilis.</title>
        <authorList>
            <person name="De Jode A."/>
            <person name="Faria R."/>
            <person name="Formenti G."/>
            <person name="Sims Y."/>
            <person name="Smith T.P."/>
            <person name="Tracey A."/>
            <person name="Wood J.M.D."/>
            <person name="Zagrodzka Z.B."/>
            <person name="Johannesson K."/>
            <person name="Butlin R.K."/>
            <person name="Leder E.H."/>
        </authorList>
    </citation>
    <scope>NUCLEOTIDE SEQUENCE [LARGE SCALE GENOMIC DNA]</scope>
    <source>
        <strain evidence="3">Snail1</strain>
        <tissue evidence="3">Muscle</tissue>
    </source>
</reference>
<comment type="caution">
    <text evidence="3">The sequence shown here is derived from an EMBL/GenBank/DDBJ whole genome shotgun (WGS) entry which is preliminary data.</text>
</comment>
<feature type="transmembrane region" description="Helical" evidence="2">
    <location>
        <begin position="49"/>
        <end position="72"/>
    </location>
</feature>
<feature type="compositionally biased region" description="Acidic residues" evidence="1">
    <location>
        <begin position="304"/>
        <end position="314"/>
    </location>
</feature>
<evidence type="ECO:0000256" key="1">
    <source>
        <dbReference type="SAM" id="MobiDB-lite"/>
    </source>
</evidence>
<keyword evidence="2" id="KW-0472">Membrane</keyword>
<feature type="transmembrane region" description="Helical" evidence="2">
    <location>
        <begin position="204"/>
        <end position="227"/>
    </location>
</feature>
<dbReference type="EMBL" id="JBAMIC010000013">
    <property type="protein sequence ID" value="KAK7097458.1"/>
    <property type="molecule type" value="Genomic_DNA"/>
</dbReference>
<keyword evidence="2" id="KW-0812">Transmembrane</keyword>
<feature type="compositionally biased region" description="Basic residues" evidence="1">
    <location>
        <begin position="332"/>
        <end position="350"/>
    </location>
</feature>
<feature type="compositionally biased region" description="Acidic residues" evidence="1">
    <location>
        <begin position="275"/>
        <end position="286"/>
    </location>
</feature>
<evidence type="ECO:0008006" key="5">
    <source>
        <dbReference type="Google" id="ProtNLM"/>
    </source>
</evidence>